<feature type="domain" description="RRM" evidence="6">
    <location>
        <begin position="218"/>
        <end position="297"/>
    </location>
</feature>
<reference evidence="8 9" key="1">
    <citation type="journal article" date="2018" name="IMA Fungus">
        <title>IMA Genome-F 9: Draft genome sequence of Annulohypoxylon stygium, Aspergillus mulundensis, Berkeleyomyces basicola (syn. Thielaviopsis basicola), Ceratocystis smalleyi, two Cercospora beticola strains, Coleophoma cylindrospora, Fusarium fracticaudum, Phialophora cf. hyalina, and Morchella septimelata.</title>
        <authorList>
            <person name="Wingfield B.D."/>
            <person name="Bills G.F."/>
            <person name="Dong Y."/>
            <person name="Huang W."/>
            <person name="Nel W.J."/>
            <person name="Swalarsk-Parry B.S."/>
            <person name="Vaghefi N."/>
            <person name="Wilken P.M."/>
            <person name="An Z."/>
            <person name="de Beer Z.W."/>
            <person name="De Vos L."/>
            <person name="Chen L."/>
            <person name="Duong T.A."/>
            <person name="Gao Y."/>
            <person name="Hammerbacher A."/>
            <person name="Kikkert J.R."/>
            <person name="Li Y."/>
            <person name="Li H."/>
            <person name="Li K."/>
            <person name="Li Q."/>
            <person name="Liu X."/>
            <person name="Ma X."/>
            <person name="Naidoo K."/>
            <person name="Pethybridge S.J."/>
            <person name="Sun J."/>
            <person name="Steenkamp E.T."/>
            <person name="van der Nest M.A."/>
            <person name="van Wyk S."/>
            <person name="Wingfield M.J."/>
            <person name="Xiong C."/>
            <person name="Yue Q."/>
            <person name="Zhang X."/>
        </authorList>
    </citation>
    <scope>NUCLEOTIDE SEQUENCE [LARGE SCALE GENOMIC DNA]</scope>
    <source>
        <strain evidence="8 9">BP 5553</strain>
    </source>
</reference>
<evidence type="ECO:0000256" key="1">
    <source>
        <dbReference type="ARBA" id="ARBA00004123"/>
    </source>
</evidence>
<dbReference type="InterPro" id="IPR002344">
    <property type="entry name" value="Lupus_La"/>
</dbReference>
<feature type="compositionally biased region" description="Polar residues" evidence="5">
    <location>
        <begin position="70"/>
        <end position="82"/>
    </location>
</feature>
<dbReference type="GO" id="GO:1990904">
    <property type="term" value="C:ribonucleoprotein complex"/>
    <property type="evidence" value="ECO:0007669"/>
    <property type="project" value="InterPro"/>
</dbReference>
<feature type="compositionally biased region" description="Basic and acidic residues" evidence="5">
    <location>
        <begin position="42"/>
        <end position="69"/>
    </location>
</feature>
<dbReference type="Proteomes" id="UP000254866">
    <property type="component" value="Unassembled WGS sequence"/>
</dbReference>
<protein>
    <submittedName>
        <fullName evidence="8">Uncharacterized protein</fullName>
    </submittedName>
</protein>
<dbReference type="Gene3D" id="3.30.70.330">
    <property type="match status" value="1"/>
</dbReference>
<dbReference type="InterPro" id="IPR036390">
    <property type="entry name" value="WH_DNA-bd_sf"/>
</dbReference>
<dbReference type="Gene3D" id="1.10.10.10">
    <property type="entry name" value="Winged helix-like DNA-binding domain superfamily/Winged helix DNA-binding domain"/>
    <property type="match status" value="1"/>
</dbReference>
<dbReference type="AlphaFoldDB" id="A0A370TFV6"/>
<dbReference type="RefSeq" id="XP_031867055.1">
    <property type="nucleotide sequence ID" value="XM_032016764.1"/>
</dbReference>
<dbReference type="CDD" id="cd12291">
    <property type="entry name" value="RRM1_La"/>
    <property type="match status" value="1"/>
</dbReference>
<comment type="caution">
    <text evidence="8">The sequence shown here is derived from an EMBL/GenBank/DDBJ whole genome shotgun (WGS) entry which is preliminary data.</text>
</comment>
<keyword evidence="3" id="KW-0539">Nucleus</keyword>
<feature type="compositionally biased region" description="Basic and acidic residues" evidence="5">
    <location>
        <begin position="296"/>
        <end position="313"/>
    </location>
</feature>
<evidence type="ECO:0000313" key="8">
    <source>
        <dbReference type="EMBL" id="RDL33773.1"/>
    </source>
</evidence>
<keyword evidence="9" id="KW-1185">Reference proteome</keyword>
<dbReference type="PANTHER" id="PTHR22792">
    <property type="entry name" value="LUPUS LA PROTEIN-RELATED"/>
    <property type="match status" value="1"/>
</dbReference>
<evidence type="ECO:0000259" key="7">
    <source>
        <dbReference type="PROSITE" id="PS50961"/>
    </source>
</evidence>
<dbReference type="GO" id="GO:0003729">
    <property type="term" value="F:mRNA binding"/>
    <property type="evidence" value="ECO:0007669"/>
    <property type="project" value="TreeGrafter"/>
</dbReference>
<name>A0A370TFV6_9HELO</name>
<dbReference type="OrthoDB" id="439993at2759"/>
<keyword evidence="2 4" id="KW-0694">RNA-binding</keyword>
<dbReference type="InterPro" id="IPR035979">
    <property type="entry name" value="RBD_domain_sf"/>
</dbReference>
<dbReference type="Pfam" id="PF00076">
    <property type="entry name" value="RRM_1"/>
    <property type="match status" value="1"/>
</dbReference>
<sequence>MSNLPVETAEPEPAATSIGNDQVVNKEGGDASAPTEVAAAKTETETEKSNGAHETEKVEKTEQSGKTGEDTQANEQRNSDGSPKTKGGESNGRSNNKRENNDRPFQKRENHSKYDPSILPADSDPKLIRAQVEFYFGDANLPTDKFMWEQTDGTENKPIPVKDICKFGRMKRFTSEREVVAALKESAFLVVSGEEGEETVKRKIPYDPTFPRSRVESRSVYAKGFGEEEPSSQFDIEALFAPYGPTNAVRLRRADDKLFKGSVFVEFQDDETAEKFLALDPKPLWKGKELSFMSKRDYVAQKTKDIKDGKIQPKESWAPRPFRGGSNNVRGRGGNRGKNDRDHGRDRGDRDPNDWKKRREDDQASGFKDRRNGNGRDRDNKNRRGRRGDRNDRGPQDRNRERNGDGNETKTEEVESKEAPANAAKTAESTSNDKKRAREDDGAAEAPSPKKVDVKADVSAEV</sequence>
<dbReference type="PROSITE" id="PS50102">
    <property type="entry name" value="RRM"/>
    <property type="match status" value="1"/>
</dbReference>
<dbReference type="InterPro" id="IPR012677">
    <property type="entry name" value="Nucleotide-bd_a/b_plait_sf"/>
</dbReference>
<gene>
    <name evidence="8" type="ORF">BP5553_08141</name>
</gene>
<evidence type="ECO:0000313" key="9">
    <source>
        <dbReference type="Proteomes" id="UP000254866"/>
    </source>
</evidence>
<dbReference type="InterPro" id="IPR000504">
    <property type="entry name" value="RRM_dom"/>
</dbReference>
<evidence type="ECO:0000256" key="2">
    <source>
        <dbReference type="ARBA" id="ARBA00022884"/>
    </source>
</evidence>
<dbReference type="SUPFAM" id="SSF54928">
    <property type="entry name" value="RNA-binding domain, RBD"/>
    <property type="match status" value="1"/>
</dbReference>
<evidence type="ECO:0000256" key="3">
    <source>
        <dbReference type="ARBA" id="ARBA00023242"/>
    </source>
</evidence>
<proteinExistence type="predicted"/>
<evidence type="ECO:0000256" key="5">
    <source>
        <dbReference type="SAM" id="MobiDB-lite"/>
    </source>
</evidence>
<feature type="compositionally biased region" description="Basic and acidic residues" evidence="5">
    <location>
        <begin position="337"/>
        <end position="418"/>
    </location>
</feature>
<evidence type="ECO:0000256" key="4">
    <source>
        <dbReference type="PROSITE-ProRule" id="PRU00332"/>
    </source>
</evidence>
<feature type="compositionally biased region" description="Basic and acidic residues" evidence="5">
    <location>
        <begin position="96"/>
        <end position="114"/>
    </location>
</feature>
<dbReference type="PROSITE" id="PS50961">
    <property type="entry name" value="HTH_LA"/>
    <property type="match status" value="1"/>
</dbReference>
<feature type="domain" description="HTH La-type RNA-binding" evidence="7">
    <location>
        <begin position="118"/>
        <end position="208"/>
    </location>
</feature>
<feature type="region of interest" description="Disordered" evidence="5">
    <location>
        <begin position="296"/>
        <end position="462"/>
    </location>
</feature>
<dbReference type="InterPro" id="IPR045180">
    <property type="entry name" value="La_dom_prot"/>
</dbReference>
<dbReference type="PANTHER" id="PTHR22792:SF140">
    <property type="entry name" value="ACHILLES, ISOFORM A"/>
    <property type="match status" value="1"/>
</dbReference>
<feature type="region of interest" description="Disordered" evidence="5">
    <location>
        <begin position="1"/>
        <end position="124"/>
    </location>
</feature>
<dbReference type="EMBL" id="NPIC01000008">
    <property type="protein sequence ID" value="RDL33773.1"/>
    <property type="molecule type" value="Genomic_DNA"/>
</dbReference>
<comment type="subcellular location">
    <subcellularLocation>
        <location evidence="1">Nucleus</location>
    </subcellularLocation>
</comment>
<organism evidence="8 9">
    <name type="scientific">Venustampulla echinocandica</name>
    <dbReference type="NCBI Taxonomy" id="2656787"/>
    <lineage>
        <taxon>Eukaryota</taxon>
        <taxon>Fungi</taxon>
        <taxon>Dikarya</taxon>
        <taxon>Ascomycota</taxon>
        <taxon>Pezizomycotina</taxon>
        <taxon>Leotiomycetes</taxon>
        <taxon>Helotiales</taxon>
        <taxon>Pleuroascaceae</taxon>
        <taxon>Venustampulla</taxon>
    </lineage>
</organism>
<dbReference type="InterPro" id="IPR006630">
    <property type="entry name" value="La_HTH"/>
</dbReference>
<dbReference type="SMART" id="SM00360">
    <property type="entry name" value="RRM"/>
    <property type="match status" value="1"/>
</dbReference>
<feature type="compositionally biased region" description="Basic and acidic residues" evidence="5">
    <location>
        <begin position="431"/>
        <end position="441"/>
    </location>
</feature>
<dbReference type="SMART" id="SM00715">
    <property type="entry name" value="LA"/>
    <property type="match status" value="1"/>
</dbReference>
<dbReference type="STRING" id="2656787.A0A370TFV6"/>
<accession>A0A370TFV6</accession>
<feature type="compositionally biased region" description="Basic and acidic residues" evidence="5">
    <location>
        <begin position="448"/>
        <end position="462"/>
    </location>
</feature>
<dbReference type="Pfam" id="PF05383">
    <property type="entry name" value="La"/>
    <property type="match status" value="1"/>
</dbReference>
<dbReference type="GO" id="GO:0006396">
    <property type="term" value="P:RNA processing"/>
    <property type="evidence" value="ECO:0007669"/>
    <property type="project" value="InterPro"/>
</dbReference>
<dbReference type="SUPFAM" id="SSF46785">
    <property type="entry name" value="Winged helix' DNA-binding domain"/>
    <property type="match status" value="1"/>
</dbReference>
<dbReference type="InterPro" id="IPR036388">
    <property type="entry name" value="WH-like_DNA-bd_sf"/>
</dbReference>
<dbReference type="GeneID" id="43600990"/>
<dbReference type="GO" id="GO:0005634">
    <property type="term" value="C:nucleus"/>
    <property type="evidence" value="ECO:0007669"/>
    <property type="project" value="UniProtKB-SubCell"/>
</dbReference>
<evidence type="ECO:0000259" key="6">
    <source>
        <dbReference type="PROSITE" id="PS50102"/>
    </source>
</evidence>
<dbReference type="PRINTS" id="PR00302">
    <property type="entry name" value="LUPUSLA"/>
</dbReference>